<feature type="transmembrane region" description="Helical" evidence="1">
    <location>
        <begin position="78"/>
        <end position="97"/>
    </location>
</feature>
<dbReference type="EMBL" id="BNEC01000002">
    <property type="protein sequence ID" value="GHI66221.1"/>
    <property type="molecule type" value="Genomic_DNA"/>
</dbReference>
<name>A0ABQ3SDM2_9ACTN</name>
<keyword evidence="1" id="KW-0812">Transmembrane</keyword>
<keyword evidence="1" id="KW-1133">Transmembrane helix</keyword>
<sequence>MRAFPQVAVPWQSGPLRSTWARSLPRRLTETERTCSHLSAGSNPVGTAADLDVVQRTDLSHRARSTEVVPEPVLTNKASLPLLIGLFGFAALSAVILN</sequence>
<protein>
    <submittedName>
        <fullName evidence="2">Uncharacterized protein</fullName>
    </submittedName>
</protein>
<keyword evidence="3" id="KW-1185">Reference proteome</keyword>
<evidence type="ECO:0000313" key="3">
    <source>
        <dbReference type="Proteomes" id="UP000613974"/>
    </source>
</evidence>
<dbReference type="Proteomes" id="UP000613974">
    <property type="component" value="Unassembled WGS sequence"/>
</dbReference>
<keyword evidence="1" id="KW-0472">Membrane</keyword>
<comment type="caution">
    <text evidence="2">The sequence shown here is derived from an EMBL/GenBank/DDBJ whole genome shotgun (WGS) entry which is preliminary data.</text>
</comment>
<organism evidence="2 3">
    <name type="scientific">Streptomyces nojiriensis</name>
    <dbReference type="NCBI Taxonomy" id="66374"/>
    <lineage>
        <taxon>Bacteria</taxon>
        <taxon>Bacillati</taxon>
        <taxon>Actinomycetota</taxon>
        <taxon>Actinomycetes</taxon>
        <taxon>Kitasatosporales</taxon>
        <taxon>Streptomycetaceae</taxon>
        <taxon>Streptomyces</taxon>
    </lineage>
</organism>
<proteinExistence type="predicted"/>
<gene>
    <name evidence="2" type="ORF">Snoj_01390</name>
</gene>
<evidence type="ECO:0000256" key="1">
    <source>
        <dbReference type="SAM" id="Phobius"/>
    </source>
</evidence>
<reference evidence="3" key="1">
    <citation type="submission" date="2023-07" db="EMBL/GenBank/DDBJ databases">
        <title>Whole genome shotgun sequence of Streptomyces nojiriensis NBRC 13794.</title>
        <authorList>
            <person name="Komaki H."/>
            <person name="Tamura T."/>
        </authorList>
    </citation>
    <scope>NUCLEOTIDE SEQUENCE [LARGE SCALE GENOMIC DNA]</scope>
    <source>
        <strain evidence="3">NBRC 13794</strain>
    </source>
</reference>
<accession>A0ABQ3SDM2</accession>
<evidence type="ECO:0000313" key="2">
    <source>
        <dbReference type="EMBL" id="GHI66221.1"/>
    </source>
</evidence>